<organism evidence="2 3">
    <name type="scientific">Paracidovorax konjaci</name>
    <dbReference type="NCBI Taxonomy" id="32040"/>
    <lineage>
        <taxon>Bacteria</taxon>
        <taxon>Pseudomonadati</taxon>
        <taxon>Pseudomonadota</taxon>
        <taxon>Betaproteobacteria</taxon>
        <taxon>Burkholderiales</taxon>
        <taxon>Comamonadaceae</taxon>
        <taxon>Paracidovorax</taxon>
    </lineage>
</organism>
<name>A0A1I1S092_9BURK</name>
<proteinExistence type="predicted"/>
<keyword evidence="3" id="KW-1185">Reference proteome</keyword>
<feature type="region of interest" description="Disordered" evidence="1">
    <location>
        <begin position="277"/>
        <end position="308"/>
    </location>
</feature>
<evidence type="ECO:0000313" key="3">
    <source>
        <dbReference type="Proteomes" id="UP000199517"/>
    </source>
</evidence>
<accession>A0A1I1S092</accession>
<evidence type="ECO:0000256" key="1">
    <source>
        <dbReference type="SAM" id="MobiDB-lite"/>
    </source>
</evidence>
<dbReference type="AlphaFoldDB" id="A0A1I1S092"/>
<protein>
    <submittedName>
        <fullName evidence="2">Uncharacterized protein</fullName>
    </submittedName>
</protein>
<dbReference type="Proteomes" id="UP000199517">
    <property type="component" value="Unassembled WGS sequence"/>
</dbReference>
<reference evidence="3" key="1">
    <citation type="submission" date="2016-10" db="EMBL/GenBank/DDBJ databases">
        <authorList>
            <person name="Varghese N."/>
            <person name="Submissions S."/>
        </authorList>
    </citation>
    <scope>NUCLEOTIDE SEQUENCE [LARGE SCALE GENOMIC DNA]</scope>
    <source>
        <strain evidence="3">DSM 7481</strain>
    </source>
</reference>
<feature type="compositionally biased region" description="Low complexity" evidence="1">
    <location>
        <begin position="294"/>
        <end position="303"/>
    </location>
</feature>
<gene>
    <name evidence="2" type="ORF">SAMN04489710_101526</name>
</gene>
<dbReference type="EMBL" id="FOMQ01000001">
    <property type="protein sequence ID" value="SFD39969.1"/>
    <property type="molecule type" value="Genomic_DNA"/>
</dbReference>
<evidence type="ECO:0000313" key="2">
    <source>
        <dbReference type="EMBL" id="SFD39969.1"/>
    </source>
</evidence>
<sequence>MLLAPELSVVRGAGTCFLTPLGLALMSHQCWLGSNQSGRARVDAPAWPDAVCPTHTCSIPVPQASPAGHASTQRSREVFPSNARVQHEQDAVEGCFIADLEAAWTTFGRRAKIGISGWSCLHSSLPAGRLDINHQAYPMEWTPLLYRSTVVALPRRWLSPRELAPLNLRTRPIAYLRDRRRTVHMTRHTETIEQPSWLSSAMQSRIPYRAMFGYGVEHRQQLAHSGDEGDLLALAGSQQALVAGLERRVVAVAMYKVLRTSEHPPQMQRCPRIWPESRFKGATPTSAAMRRRSSLPSSGNSASNTATLAAPMPGTLVSAWANWA</sequence>